<dbReference type="RefSeq" id="WP_310297606.1">
    <property type="nucleotide sequence ID" value="NZ_BAAAPS010000011.1"/>
</dbReference>
<gene>
    <name evidence="1" type="ORF">J2S63_000281</name>
</gene>
<evidence type="ECO:0000313" key="1">
    <source>
        <dbReference type="EMBL" id="MDR7360728.1"/>
    </source>
</evidence>
<proteinExistence type="predicted"/>
<dbReference type="Proteomes" id="UP001183648">
    <property type="component" value="Unassembled WGS sequence"/>
</dbReference>
<accession>A0ABU2BQ11</accession>
<organism evidence="1 2">
    <name type="scientific">Nocardioides marmoribigeumensis</name>
    <dbReference type="NCBI Taxonomy" id="433649"/>
    <lineage>
        <taxon>Bacteria</taxon>
        <taxon>Bacillati</taxon>
        <taxon>Actinomycetota</taxon>
        <taxon>Actinomycetes</taxon>
        <taxon>Propionibacteriales</taxon>
        <taxon>Nocardioidaceae</taxon>
        <taxon>Nocardioides</taxon>
    </lineage>
</organism>
<dbReference type="EMBL" id="JAVDYG010000001">
    <property type="protein sequence ID" value="MDR7360728.1"/>
    <property type="molecule type" value="Genomic_DNA"/>
</dbReference>
<sequence length="82" mass="9394">MGLITGLLTLPIAPLRGVVAAAEQVQRQAEEELYDPVRIRAQLEDVERRRQDGQLTDEEAEAWEEELVERLLVARDRLDGRQ</sequence>
<name>A0ABU2BQ11_9ACTN</name>
<keyword evidence="2" id="KW-1185">Reference proteome</keyword>
<dbReference type="Pfam" id="PF05120">
    <property type="entry name" value="GvpG"/>
    <property type="match status" value="1"/>
</dbReference>
<evidence type="ECO:0000313" key="2">
    <source>
        <dbReference type="Proteomes" id="UP001183648"/>
    </source>
</evidence>
<comment type="caution">
    <text evidence="1">The sequence shown here is derived from an EMBL/GenBank/DDBJ whole genome shotgun (WGS) entry which is preliminary data.</text>
</comment>
<protein>
    <submittedName>
        <fullName evidence="1">Chorismate mutase</fullName>
    </submittedName>
</protein>
<reference evidence="1 2" key="1">
    <citation type="submission" date="2023-07" db="EMBL/GenBank/DDBJ databases">
        <title>Sequencing the genomes of 1000 actinobacteria strains.</title>
        <authorList>
            <person name="Klenk H.-P."/>
        </authorList>
    </citation>
    <scope>NUCLEOTIDE SEQUENCE [LARGE SCALE GENOMIC DNA]</scope>
    <source>
        <strain evidence="1 2">DSM 19426</strain>
    </source>
</reference>
<dbReference type="InterPro" id="IPR007804">
    <property type="entry name" value="GvpG"/>
</dbReference>